<evidence type="ECO:0000313" key="5">
    <source>
        <dbReference type="EMBL" id="QHT02737.1"/>
    </source>
</evidence>
<accession>A0A6C0CEK8</accession>
<dbReference type="Gene3D" id="4.10.1110.10">
    <property type="entry name" value="AN1-like Zinc finger"/>
    <property type="match status" value="1"/>
</dbReference>
<dbReference type="PANTHER" id="PTHR10634">
    <property type="entry name" value="AN1-TYPE ZINC FINGER PROTEIN"/>
    <property type="match status" value="1"/>
</dbReference>
<keyword evidence="2" id="KW-0863">Zinc-finger</keyword>
<evidence type="ECO:0000259" key="4">
    <source>
        <dbReference type="PROSITE" id="PS51039"/>
    </source>
</evidence>
<protein>
    <recommendedName>
        <fullName evidence="4">AN1-type domain-containing protein</fullName>
    </recommendedName>
</protein>
<sequence length="89" mass="10520">MVNNNDTEQILEAKEQIKEKKKPSKPRCHCCNKKLKMVELNFKCKCGHTFCQLHLNPHSHKCSFDYQSERKEMIKNTNPKMCVKVIEVK</sequence>
<dbReference type="AlphaFoldDB" id="A0A6C0CEK8"/>
<organism evidence="5">
    <name type="scientific">viral metagenome</name>
    <dbReference type="NCBI Taxonomy" id="1070528"/>
    <lineage>
        <taxon>unclassified sequences</taxon>
        <taxon>metagenomes</taxon>
        <taxon>organismal metagenomes</taxon>
    </lineage>
</organism>
<name>A0A6C0CEK8_9ZZZZ</name>
<dbReference type="InterPro" id="IPR000058">
    <property type="entry name" value="Znf_AN1"/>
</dbReference>
<reference evidence="5" key="1">
    <citation type="journal article" date="2020" name="Nature">
        <title>Giant virus diversity and host interactions through global metagenomics.</title>
        <authorList>
            <person name="Schulz F."/>
            <person name="Roux S."/>
            <person name="Paez-Espino D."/>
            <person name="Jungbluth S."/>
            <person name="Walsh D.A."/>
            <person name="Denef V.J."/>
            <person name="McMahon K.D."/>
            <person name="Konstantinidis K.T."/>
            <person name="Eloe-Fadrosh E.A."/>
            <person name="Kyrpides N.C."/>
            <person name="Woyke T."/>
        </authorList>
    </citation>
    <scope>NUCLEOTIDE SEQUENCE</scope>
    <source>
        <strain evidence="5">GVMAG-M-3300020595-32</strain>
    </source>
</reference>
<keyword evidence="3" id="KW-0862">Zinc</keyword>
<dbReference type="GO" id="GO:0008270">
    <property type="term" value="F:zinc ion binding"/>
    <property type="evidence" value="ECO:0007669"/>
    <property type="project" value="UniProtKB-KW"/>
</dbReference>
<dbReference type="PANTHER" id="PTHR10634:SF67">
    <property type="entry name" value="AN1-TYPE ZINC FINGER PROTEIN 3"/>
    <property type="match status" value="1"/>
</dbReference>
<keyword evidence="1" id="KW-0479">Metal-binding</keyword>
<dbReference type="InterPro" id="IPR035896">
    <property type="entry name" value="AN1-like_Znf"/>
</dbReference>
<proteinExistence type="predicted"/>
<evidence type="ECO:0000256" key="2">
    <source>
        <dbReference type="ARBA" id="ARBA00022771"/>
    </source>
</evidence>
<dbReference type="SMART" id="SM00154">
    <property type="entry name" value="ZnF_AN1"/>
    <property type="match status" value="1"/>
</dbReference>
<dbReference type="SUPFAM" id="SSF118310">
    <property type="entry name" value="AN1-like Zinc finger"/>
    <property type="match status" value="1"/>
</dbReference>
<dbReference type="EMBL" id="MN739398">
    <property type="protein sequence ID" value="QHT02737.1"/>
    <property type="molecule type" value="Genomic_DNA"/>
</dbReference>
<evidence type="ECO:0000256" key="3">
    <source>
        <dbReference type="ARBA" id="ARBA00022833"/>
    </source>
</evidence>
<dbReference type="InterPro" id="IPR050652">
    <property type="entry name" value="AN1_A20_ZnFinger"/>
</dbReference>
<feature type="domain" description="AN1-type" evidence="4">
    <location>
        <begin position="22"/>
        <end position="70"/>
    </location>
</feature>
<dbReference type="PROSITE" id="PS51039">
    <property type="entry name" value="ZF_AN1"/>
    <property type="match status" value="1"/>
</dbReference>
<evidence type="ECO:0000256" key="1">
    <source>
        <dbReference type="ARBA" id="ARBA00022723"/>
    </source>
</evidence>